<dbReference type="Gene3D" id="1.10.238.10">
    <property type="entry name" value="EF-hand"/>
    <property type="match status" value="1"/>
</dbReference>
<comment type="caution">
    <text evidence="3">The sequence shown here is derived from an EMBL/GenBank/DDBJ whole genome shotgun (WGS) entry which is preliminary data.</text>
</comment>
<dbReference type="PROSITE" id="PS50222">
    <property type="entry name" value="EF_HAND_2"/>
    <property type="match status" value="2"/>
</dbReference>
<dbReference type="SUPFAM" id="SSF47473">
    <property type="entry name" value="EF-hand"/>
    <property type="match status" value="1"/>
</dbReference>
<dbReference type="Proteomes" id="UP001189429">
    <property type="component" value="Unassembled WGS sequence"/>
</dbReference>
<gene>
    <name evidence="3" type="ORF">PCOR1329_LOCUS56662</name>
</gene>
<name>A0ABN9VCU4_9DINO</name>
<evidence type="ECO:0000313" key="4">
    <source>
        <dbReference type="Proteomes" id="UP001189429"/>
    </source>
</evidence>
<evidence type="ECO:0000259" key="2">
    <source>
        <dbReference type="PROSITE" id="PS50222"/>
    </source>
</evidence>
<dbReference type="InterPro" id="IPR011992">
    <property type="entry name" value="EF-hand-dom_pair"/>
</dbReference>
<accession>A0ABN9VCU4</accession>
<evidence type="ECO:0000256" key="1">
    <source>
        <dbReference type="ARBA" id="ARBA00022837"/>
    </source>
</evidence>
<sequence length="104" mass="10947">MDLNRDEYIDWTEFVAACIDLGGGLFDQELRRAFEDADSDGDGLLSQQDFSRLLAGRCVRGGGVGAGAAADVFADLAGRDGAGARLDWAAFLGHFRLLAAAGAH</sequence>
<protein>
    <recommendedName>
        <fullName evidence="2">EF-hand domain-containing protein</fullName>
    </recommendedName>
</protein>
<evidence type="ECO:0000313" key="3">
    <source>
        <dbReference type="EMBL" id="CAK0870599.1"/>
    </source>
</evidence>
<dbReference type="InterPro" id="IPR018247">
    <property type="entry name" value="EF_Hand_1_Ca_BS"/>
</dbReference>
<dbReference type="EMBL" id="CAUYUJ010016978">
    <property type="protein sequence ID" value="CAK0870599.1"/>
    <property type="molecule type" value="Genomic_DNA"/>
</dbReference>
<dbReference type="Pfam" id="PF13499">
    <property type="entry name" value="EF-hand_7"/>
    <property type="match status" value="1"/>
</dbReference>
<keyword evidence="4" id="KW-1185">Reference proteome</keyword>
<organism evidence="3 4">
    <name type="scientific">Prorocentrum cordatum</name>
    <dbReference type="NCBI Taxonomy" id="2364126"/>
    <lineage>
        <taxon>Eukaryota</taxon>
        <taxon>Sar</taxon>
        <taxon>Alveolata</taxon>
        <taxon>Dinophyceae</taxon>
        <taxon>Prorocentrales</taxon>
        <taxon>Prorocentraceae</taxon>
        <taxon>Prorocentrum</taxon>
    </lineage>
</organism>
<dbReference type="InterPro" id="IPR002048">
    <property type="entry name" value="EF_hand_dom"/>
</dbReference>
<feature type="domain" description="EF-hand" evidence="2">
    <location>
        <begin position="1"/>
        <end position="24"/>
    </location>
</feature>
<feature type="domain" description="EF-hand" evidence="2">
    <location>
        <begin position="25"/>
        <end position="60"/>
    </location>
</feature>
<reference evidence="3" key="1">
    <citation type="submission" date="2023-10" db="EMBL/GenBank/DDBJ databases">
        <authorList>
            <person name="Chen Y."/>
            <person name="Shah S."/>
            <person name="Dougan E. K."/>
            <person name="Thang M."/>
            <person name="Chan C."/>
        </authorList>
    </citation>
    <scope>NUCLEOTIDE SEQUENCE [LARGE SCALE GENOMIC DNA]</scope>
</reference>
<dbReference type="PROSITE" id="PS00018">
    <property type="entry name" value="EF_HAND_1"/>
    <property type="match status" value="1"/>
</dbReference>
<dbReference type="SMART" id="SM00054">
    <property type="entry name" value="EFh"/>
    <property type="match status" value="1"/>
</dbReference>
<proteinExistence type="predicted"/>
<dbReference type="CDD" id="cd00051">
    <property type="entry name" value="EFh"/>
    <property type="match status" value="1"/>
</dbReference>
<keyword evidence="1" id="KW-0106">Calcium</keyword>